<dbReference type="PANTHER" id="PTHR34135">
    <property type="entry name" value="LYSOZYME"/>
    <property type="match status" value="1"/>
</dbReference>
<dbReference type="Gene3D" id="3.20.20.80">
    <property type="entry name" value="Glycosidases"/>
    <property type="match status" value="1"/>
</dbReference>
<dbReference type="AlphaFoldDB" id="A0AAE3IGN4"/>
<comment type="caution">
    <text evidence="4">The sequence shown here is derived from an EMBL/GenBank/DDBJ whole genome shotgun (WGS) entry which is preliminary data.</text>
</comment>
<comment type="similarity">
    <text evidence="1">Belongs to the glycosyl hydrolase 25 family.</text>
</comment>
<dbReference type="Pfam" id="PF01183">
    <property type="entry name" value="Glyco_hydro_25"/>
    <property type="match status" value="1"/>
</dbReference>
<dbReference type="InterPro" id="IPR017853">
    <property type="entry name" value="GH"/>
</dbReference>
<dbReference type="InterPro" id="IPR036365">
    <property type="entry name" value="PGBD-like_sf"/>
</dbReference>
<organism evidence="4 5">
    <name type="scientific">Hominimerdicola aceti</name>
    <dbReference type="NCBI Taxonomy" id="2981726"/>
    <lineage>
        <taxon>Bacteria</taxon>
        <taxon>Bacillati</taxon>
        <taxon>Bacillota</taxon>
        <taxon>Clostridia</taxon>
        <taxon>Eubacteriales</taxon>
        <taxon>Oscillospiraceae</taxon>
        <taxon>Hominimerdicola</taxon>
    </lineage>
</organism>
<evidence type="ECO:0000313" key="5">
    <source>
        <dbReference type="Proteomes" id="UP001208131"/>
    </source>
</evidence>
<reference evidence="4 5" key="1">
    <citation type="journal article" date="2021" name="ISME Commun">
        <title>Automated analysis of genomic sequences facilitates high-throughput and comprehensive description of bacteria.</title>
        <authorList>
            <person name="Hitch T.C.A."/>
        </authorList>
    </citation>
    <scope>NUCLEOTIDE SEQUENCE [LARGE SCALE GENOMIC DNA]</scope>
    <source>
        <strain evidence="4 5">Sanger_31</strain>
    </source>
</reference>
<dbReference type="Gene3D" id="1.10.101.10">
    <property type="entry name" value="PGBD-like superfamily/PGBD"/>
    <property type="match status" value="1"/>
</dbReference>
<keyword evidence="5" id="KW-1185">Reference proteome</keyword>
<dbReference type="GO" id="GO:0003796">
    <property type="term" value="F:lysozyme activity"/>
    <property type="evidence" value="ECO:0007669"/>
    <property type="project" value="InterPro"/>
</dbReference>
<dbReference type="EMBL" id="JAOQJZ010000004">
    <property type="protein sequence ID" value="MCU6705279.1"/>
    <property type="molecule type" value="Genomic_DNA"/>
</dbReference>
<sequence length="291" mass="32208">MAATIKGIDVSMYQTNVDFAKVKAAGYSFVIIRCNNWDHTKNCVVKDPLFETHYKNAKAAGLDVGAYYYTWQTTVSGAKQDAVLCLDYIKGKTFEYPIYFDLEWQKAFARGKTVCSDMVKTFCTALEEAGYFAGLYISRSPLQTYITNDVARRYALWIAEYNSKCNYGGTYGMWQYSSTGKVSGVSVPVDMDYCYVDYPSVIKAKGLNGFKATNTSTSKVLDSSGFKKGDKSDGVLALKQLLMLAGYKLDNNGTFGDGTLKAVNALLKKWGYTQNGIAGTKFIKKLSATIK</sequence>
<evidence type="ECO:0000256" key="2">
    <source>
        <dbReference type="ARBA" id="ARBA00022801"/>
    </source>
</evidence>
<dbReference type="InterPro" id="IPR018077">
    <property type="entry name" value="Glyco_hydro_fam25_subgr"/>
</dbReference>
<dbReference type="InterPro" id="IPR036366">
    <property type="entry name" value="PGBDSf"/>
</dbReference>
<keyword evidence="3" id="KW-0326">Glycosidase</keyword>
<evidence type="ECO:0000256" key="3">
    <source>
        <dbReference type="ARBA" id="ARBA00023295"/>
    </source>
</evidence>
<dbReference type="GO" id="GO:0016998">
    <property type="term" value="P:cell wall macromolecule catabolic process"/>
    <property type="evidence" value="ECO:0007669"/>
    <property type="project" value="InterPro"/>
</dbReference>
<dbReference type="SUPFAM" id="SSF51445">
    <property type="entry name" value="(Trans)glycosidases"/>
    <property type="match status" value="1"/>
</dbReference>
<dbReference type="PROSITE" id="PS51904">
    <property type="entry name" value="GLYCOSYL_HYDROL_F25_2"/>
    <property type="match status" value="1"/>
</dbReference>
<proteinExistence type="inferred from homology"/>
<dbReference type="Proteomes" id="UP001208131">
    <property type="component" value="Unassembled WGS sequence"/>
</dbReference>
<dbReference type="PANTHER" id="PTHR34135:SF2">
    <property type="entry name" value="LYSOZYME"/>
    <property type="match status" value="1"/>
</dbReference>
<name>A0AAE3IGN4_9FIRM</name>
<accession>A0AAE3IGN4</accession>
<dbReference type="RefSeq" id="WP_041337518.1">
    <property type="nucleotide sequence ID" value="NZ_JAOQJZ010000004.1"/>
</dbReference>
<dbReference type="CDD" id="cd06414">
    <property type="entry name" value="GH25_LytC-like"/>
    <property type="match status" value="1"/>
</dbReference>
<evidence type="ECO:0000256" key="1">
    <source>
        <dbReference type="ARBA" id="ARBA00010646"/>
    </source>
</evidence>
<dbReference type="InterPro" id="IPR002053">
    <property type="entry name" value="Glyco_hydro_25"/>
</dbReference>
<dbReference type="GO" id="GO:0009253">
    <property type="term" value="P:peptidoglycan catabolic process"/>
    <property type="evidence" value="ECO:0007669"/>
    <property type="project" value="InterPro"/>
</dbReference>
<keyword evidence="2 4" id="KW-0378">Hydrolase</keyword>
<protein>
    <submittedName>
        <fullName evidence="4">Glycoside hydrolase family 25 protein</fullName>
    </submittedName>
</protein>
<dbReference type="SMART" id="SM00641">
    <property type="entry name" value="Glyco_25"/>
    <property type="match status" value="1"/>
</dbReference>
<dbReference type="SUPFAM" id="SSF47090">
    <property type="entry name" value="PGBD-like"/>
    <property type="match status" value="1"/>
</dbReference>
<dbReference type="GO" id="GO:0016052">
    <property type="term" value="P:carbohydrate catabolic process"/>
    <property type="evidence" value="ECO:0007669"/>
    <property type="project" value="TreeGrafter"/>
</dbReference>
<gene>
    <name evidence="4" type="ORF">OCV57_04965</name>
</gene>
<evidence type="ECO:0000313" key="4">
    <source>
        <dbReference type="EMBL" id="MCU6705279.1"/>
    </source>
</evidence>